<dbReference type="EMBL" id="CDMY01000350">
    <property type="protein sequence ID" value="CEM04374.1"/>
    <property type="molecule type" value="Genomic_DNA"/>
</dbReference>
<dbReference type="Proteomes" id="UP000041254">
    <property type="component" value="Unassembled WGS sequence"/>
</dbReference>
<proteinExistence type="predicted"/>
<name>A0A0G4EZW4_VITBC</name>
<keyword evidence="2" id="KW-1133">Transmembrane helix</keyword>
<accession>A0A0G4EZW4</accession>
<feature type="region of interest" description="Disordered" evidence="1">
    <location>
        <begin position="1"/>
        <end position="46"/>
    </location>
</feature>
<reference evidence="3 4" key="1">
    <citation type="submission" date="2014-11" db="EMBL/GenBank/DDBJ databases">
        <authorList>
            <person name="Zhu J."/>
            <person name="Qi W."/>
            <person name="Song R."/>
        </authorList>
    </citation>
    <scope>NUCLEOTIDE SEQUENCE [LARGE SCALE GENOMIC DNA]</scope>
</reference>
<keyword evidence="4" id="KW-1185">Reference proteome</keyword>
<dbReference type="VEuPathDB" id="CryptoDB:Vbra_212"/>
<dbReference type="InParanoid" id="A0A0G4EZW4"/>
<evidence type="ECO:0000256" key="2">
    <source>
        <dbReference type="SAM" id="Phobius"/>
    </source>
</evidence>
<protein>
    <submittedName>
        <fullName evidence="3">Uncharacterized protein</fullName>
    </submittedName>
</protein>
<keyword evidence="2" id="KW-0812">Transmembrane</keyword>
<feature type="compositionally biased region" description="Low complexity" evidence="1">
    <location>
        <begin position="10"/>
        <end position="32"/>
    </location>
</feature>
<evidence type="ECO:0000313" key="4">
    <source>
        <dbReference type="Proteomes" id="UP000041254"/>
    </source>
</evidence>
<gene>
    <name evidence="3" type="ORF">Vbra_212</name>
</gene>
<sequence>MSAADGAGGSANEPSSSAASAAGNGAGNAPSAHQQQQHDRPISASDVPQDLAPTVAEYVRSYAQLEALIAAHPTQFTAAVLLPILTRLLPVVVEAMFGVLVEVPIPQLALEVAALVPSPHRSALPLLAMRLLGVLLPIVGLGSFLVWIIPRLPLPQSLSHGCRMAYLIEQLTRRLKRLERLERGRDWGRWPPHLEMLYLLRGKRPLVLSGDNFGVFGSRAAFVSETEAVRQWKILSRGVTVSFGGQQIRLMDGDSIFHPPNDPSAPTLLTSASARFRFPDPFDRANPPTQLPLWTYRSYTSMVAFVLFDLLYDGGRVRWIKFWTSCHPASAASQRVCELLTASASDAAQWGPGVAVFDKKWSDGAAVRRHRLVVVGSEVMGEGHMAAINWLMDGEGHQRLVVFGSKAMGDGHMAIIQLADWGDCSRSVTIRTTESAPHDKTRTAVMRMLGDHLGGKVWRGEWER</sequence>
<keyword evidence="2" id="KW-0472">Membrane</keyword>
<evidence type="ECO:0000256" key="1">
    <source>
        <dbReference type="SAM" id="MobiDB-lite"/>
    </source>
</evidence>
<organism evidence="3 4">
    <name type="scientific">Vitrella brassicaformis (strain CCMP3155)</name>
    <dbReference type="NCBI Taxonomy" id="1169540"/>
    <lineage>
        <taxon>Eukaryota</taxon>
        <taxon>Sar</taxon>
        <taxon>Alveolata</taxon>
        <taxon>Colpodellida</taxon>
        <taxon>Vitrellaceae</taxon>
        <taxon>Vitrella</taxon>
    </lineage>
</organism>
<dbReference type="PhylomeDB" id="A0A0G4EZW4"/>
<evidence type="ECO:0000313" key="3">
    <source>
        <dbReference type="EMBL" id="CEM04374.1"/>
    </source>
</evidence>
<dbReference type="AlphaFoldDB" id="A0A0G4EZW4"/>
<feature type="transmembrane region" description="Helical" evidence="2">
    <location>
        <begin position="127"/>
        <end position="149"/>
    </location>
</feature>